<dbReference type="EMBL" id="CP036267">
    <property type="protein sequence ID" value="QDT30825.1"/>
    <property type="molecule type" value="Genomic_DNA"/>
</dbReference>
<dbReference type="PROSITE" id="PS51257">
    <property type="entry name" value="PROKAR_LIPOPROTEIN"/>
    <property type="match status" value="1"/>
</dbReference>
<protein>
    <recommendedName>
        <fullName evidence="2">DUF11 domain-containing protein</fullName>
    </recommendedName>
</protein>
<evidence type="ECO:0000313" key="3">
    <source>
        <dbReference type="EMBL" id="QDT30825.1"/>
    </source>
</evidence>
<evidence type="ECO:0000259" key="2">
    <source>
        <dbReference type="Pfam" id="PF01345"/>
    </source>
</evidence>
<dbReference type="Pfam" id="PF01345">
    <property type="entry name" value="DUF11"/>
    <property type="match status" value="1"/>
</dbReference>
<feature type="compositionally biased region" description="Polar residues" evidence="1">
    <location>
        <begin position="133"/>
        <end position="143"/>
    </location>
</feature>
<dbReference type="InterPro" id="IPR047589">
    <property type="entry name" value="DUF11_rpt"/>
</dbReference>
<feature type="compositionally biased region" description="Polar residues" evidence="1">
    <location>
        <begin position="151"/>
        <end position="160"/>
    </location>
</feature>
<dbReference type="AlphaFoldDB" id="A0A517QGT9"/>
<feature type="region of interest" description="Disordered" evidence="1">
    <location>
        <begin position="85"/>
        <end position="186"/>
    </location>
</feature>
<evidence type="ECO:0000256" key="1">
    <source>
        <dbReference type="SAM" id="MobiDB-lite"/>
    </source>
</evidence>
<keyword evidence="4" id="KW-1185">Reference proteome</keyword>
<gene>
    <name evidence="3" type="ORF">Mal48_00520</name>
</gene>
<feature type="domain" description="DUF11" evidence="2">
    <location>
        <begin position="471"/>
        <end position="524"/>
    </location>
</feature>
<dbReference type="InterPro" id="IPR001434">
    <property type="entry name" value="OmcB-like_DUF11"/>
</dbReference>
<dbReference type="Proteomes" id="UP000315724">
    <property type="component" value="Chromosome"/>
</dbReference>
<name>A0A517QGT9_9PLAN</name>
<accession>A0A517QGT9</accession>
<dbReference type="RefSeq" id="WP_231740037.1">
    <property type="nucleotide sequence ID" value="NZ_CP036267.1"/>
</dbReference>
<proteinExistence type="predicted"/>
<feature type="compositionally biased region" description="Polar residues" evidence="1">
    <location>
        <begin position="87"/>
        <end position="110"/>
    </location>
</feature>
<evidence type="ECO:0000313" key="4">
    <source>
        <dbReference type="Proteomes" id="UP000315724"/>
    </source>
</evidence>
<sequence length="566" mass="60644">MTLSNLRQRIRSSSFVQALAPAMLGSVLLLGSSCSNVREFAAGPLKRSAPLAKAEKDAGEEKVKHALAGQSESDSNFIKLLQHKMSGKSSTPKAVDQRTGQAAQASTNGENLIVESDDPFLHSTSRPEPAPANSATSAQSESIASAAMAPTGTTASTSAQPPVVKQAAKQVTKQPVEGLPESSPKPFVDTNVQLTSAEEPVAPSTIAPSNVAPSNMLTDSLASRTLTSVQSEPLAACPPEFACPPLGGSPFREVVGARPFTGPEIIGDEYLHDGGDRGTKVYYSDGTRYGLDIEDTVVEWTDETGVARVKPSTRASIYAPRFGAVRSASLPHTDVKIAKAAGHQDQRKLGGIDTQLIIDENVHNDEAIAMRMRSRSSGVESKSTDNIVHQNQTAGKHVKLLNVYEDFRFFREGQFDKANNAVIGQAIEAAFDWNGDLGVIIYANDISGQVVQGRFTAQDYTGVEDRSKPGDLTITKVVDKSAAKPGDELTFTIRFDNIGDRPLRNVRVVDNLSPRLEYIDDSVDASLDGKLDTESNGRGSQVLSFTFDNELKGHTGGWVSFKCRVR</sequence>
<reference evidence="3 4" key="1">
    <citation type="submission" date="2019-02" db="EMBL/GenBank/DDBJ databases">
        <title>Deep-cultivation of Planctomycetes and their phenomic and genomic characterization uncovers novel biology.</title>
        <authorList>
            <person name="Wiegand S."/>
            <person name="Jogler M."/>
            <person name="Boedeker C."/>
            <person name="Pinto D."/>
            <person name="Vollmers J."/>
            <person name="Rivas-Marin E."/>
            <person name="Kohn T."/>
            <person name="Peeters S.H."/>
            <person name="Heuer A."/>
            <person name="Rast P."/>
            <person name="Oberbeckmann S."/>
            <person name="Bunk B."/>
            <person name="Jeske O."/>
            <person name="Meyerdierks A."/>
            <person name="Storesund J.E."/>
            <person name="Kallscheuer N."/>
            <person name="Luecker S."/>
            <person name="Lage O.M."/>
            <person name="Pohl T."/>
            <person name="Merkel B.J."/>
            <person name="Hornburger P."/>
            <person name="Mueller R.-W."/>
            <person name="Bruemmer F."/>
            <person name="Labrenz M."/>
            <person name="Spormann A.M."/>
            <person name="Op den Camp H."/>
            <person name="Overmann J."/>
            <person name="Amann R."/>
            <person name="Jetten M.S.M."/>
            <person name="Mascher T."/>
            <person name="Medema M.H."/>
            <person name="Devos D.P."/>
            <person name="Kaster A.-K."/>
            <person name="Ovreas L."/>
            <person name="Rohde M."/>
            <person name="Galperin M.Y."/>
            <person name="Jogler C."/>
        </authorList>
    </citation>
    <scope>NUCLEOTIDE SEQUENCE [LARGE SCALE GENOMIC DNA]</scope>
    <source>
        <strain evidence="3 4">Mal48</strain>
    </source>
</reference>
<dbReference type="NCBIfam" id="TIGR01451">
    <property type="entry name" value="B_ant_repeat"/>
    <property type="match status" value="1"/>
</dbReference>
<organism evidence="3 4">
    <name type="scientific">Thalassoglobus polymorphus</name>
    <dbReference type="NCBI Taxonomy" id="2527994"/>
    <lineage>
        <taxon>Bacteria</taxon>
        <taxon>Pseudomonadati</taxon>
        <taxon>Planctomycetota</taxon>
        <taxon>Planctomycetia</taxon>
        <taxon>Planctomycetales</taxon>
        <taxon>Planctomycetaceae</taxon>
        <taxon>Thalassoglobus</taxon>
    </lineage>
</organism>
<dbReference type="KEGG" id="tpol:Mal48_00520"/>